<sequence>MPPVSEQRLFDALATLSRAFADGGVPDIAGEPHAAAPSPAIAAMDAEAREVLGEAALAVAFGAFASRGGDGGPVHLLIGAMGLMALLCGEEPDPPAEIMGIAAEDARVEQEVDRAGEAVDAEFGRDATCEAVTGALEARLIGTAIQLAGCTLPEGVQGQAVVRLRAARCLARLAAGLLAMNVAGSNTPGVAPGAPPAAP</sequence>
<dbReference type="Proteomes" id="UP001243009">
    <property type="component" value="Unassembled WGS sequence"/>
</dbReference>
<reference evidence="1 2" key="1">
    <citation type="submission" date="2023-08" db="EMBL/GenBank/DDBJ databases">
        <title>The draft genome sequence of Paracraurococcus sp. LOR1-02.</title>
        <authorList>
            <person name="Kingkaew E."/>
            <person name="Tanasupawat S."/>
        </authorList>
    </citation>
    <scope>NUCLEOTIDE SEQUENCE [LARGE SCALE GENOMIC DNA]</scope>
    <source>
        <strain evidence="1 2">LOR1-02</strain>
    </source>
</reference>
<keyword evidence="2" id="KW-1185">Reference proteome</keyword>
<organism evidence="1 2">
    <name type="scientific">Paracraurococcus lichenis</name>
    <dbReference type="NCBI Taxonomy" id="3064888"/>
    <lineage>
        <taxon>Bacteria</taxon>
        <taxon>Pseudomonadati</taxon>
        <taxon>Pseudomonadota</taxon>
        <taxon>Alphaproteobacteria</taxon>
        <taxon>Acetobacterales</taxon>
        <taxon>Roseomonadaceae</taxon>
        <taxon>Paracraurococcus</taxon>
    </lineage>
</organism>
<proteinExistence type="predicted"/>
<protein>
    <submittedName>
        <fullName evidence="1">Uncharacterized protein</fullName>
    </submittedName>
</protein>
<evidence type="ECO:0000313" key="1">
    <source>
        <dbReference type="EMBL" id="MDO9706800.1"/>
    </source>
</evidence>
<comment type="caution">
    <text evidence="1">The sequence shown here is derived from an EMBL/GenBank/DDBJ whole genome shotgun (WGS) entry which is preliminary data.</text>
</comment>
<name>A0ABT9DSJ6_9PROT</name>
<dbReference type="RefSeq" id="WP_305101673.1">
    <property type="nucleotide sequence ID" value="NZ_JAUTWS010000001.1"/>
</dbReference>
<dbReference type="EMBL" id="JAUTWS010000001">
    <property type="protein sequence ID" value="MDO9706800.1"/>
    <property type="molecule type" value="Genomic_DNA"/>
</dbReference>
<evidence type="ECO:0000313" key="2">
    <source>
        <dbReference type="Proteomes" id="UP001243009"/>
    </source>
</evidence>
<gene>
    <name evidence="1" type="ORF">Q7A36_00500</name>
</gene>
<accession>A0ABT9DSJ6</accession>